<feature type="domain" description="UBX" evidence="6">
    <location>
        <begin position="327"/>
        <end position="421"/>
    </location>
</feature>
<dbReference type="CDD" id="cd01767">
    <property type="entry name" value="UBX"/>
    <property type="match status" value="1"/>
</dbReference>
<protein>
    <submittedName>
        <fullName evidence="7">FAS-associated factor 2-B</fullName>
    </submittedName>
</protein>
<dbReference type="SUPFAM" id="SSF46934">
    <property type="entry name" value="UBA-like"/>
    <property type="match status" value="1"/>
</dbReference>
<comment type="caution">
    <text evidence="7">The sequence shown here is derived from an EMBL/GenBank/DDBJ whole genome shotgun (WGS) entry which is preliminary data.</text>
</comment>
<evidence type="ECO:0000256" key="5">
    <source>
        <dbReference type="SAM" id="Phobius"/>
    </source>
</evidence>
<accession>A0A1C7N252</accession>
<evidence type="ECO:0000313" key="8">
    <source>
        <dbReference type="Proteomes" id="UP000093000"/>
    </source>
</evidence>
<dbReference type="Gene3D" id="3.10.20.90">
    <property type="entry name" value="Phosphatidylinositol 3-kinase Catalytic Subunit, Chain A, domain 1"/>
    <property type="match status" value="1"/>
</dbReference>
<name>A0A1C7N252_9FUNG</name>
<dbReference type="PROSITE" id="PS50033">
    <property type="entry name" value="UBX"/>
    <property type="match status" value="1"/>
</dbReference>
<dbReference type="InParanoid" id="A0A1C7N252"/>
<dbReference type="GO" id="GO:0005783">
    <property type="term" value="C:endoplasmic reticulum"/>
    <property type="evidence" value="ECO:0007669"/>
    <property type="project" value="UniProtKB-SubCell"/>
</dbReference>
<keyword evidence="3" id="KW-0175">Coiled coil</keyword>
<proteinExistence type="predicted"/>
<dbReference type="InterPro" id="IPR036249">
    <property type="entry name" value="Thioredoxin-like_sf"/>
</dbReference>
<dbReference type="PANTHER" id="PTHR23322:SF1">
    <property type="entry name" value="FAS-ASSOCIATED FACTOR 2"/>
    <property type="match status" value="1"/>
</dbReference>
<dbReference type="InterPro" id="IPR006577">
    <property type="entry name" value="UAS"/>
</dbReference>
<dbReference type="SUPFAM" id="SSF54236">
    <property type="entry name" value="Ubiquitin-like"/>
    <property type="match status" value="1"/>
</dbReference>
<comment type="subcellular location">
    <subcellularLocation>
        <location evidence="1">Endoplasmic reticulum</location>
    </subcellularLocation>
</comment>
<feature type="transmembrane region" description="Helical" evidence="5">
    <location>
        <begin position="71"/>
        <end position="92"/>
    </location>
</feature>
<organism evidence="7 8">
    <name type="scientific">Choanephora cucurbitarum</name>
    <dbReference type="NCBI Taxonomy" id="101091"/>
    <lineage>
        <taxon>Eukaryota</taxon>
        <taxon>Fungi</taxon>
        <taxon>Fungi incertae sedis</taxon>
        <taxon>Mucoromycota</taxon>
        <taxon>Mucoromycotina</taxon>
        <taxon>Mucoromycetes</taxon>
        <taxon>Mucorales</taxon>
        <taxon>Mucorineae</taxon>
        <taxon>Choanephoraceae</taxon>
        <taxon>Choanephoroideae</taxon>
        <taxon>Choanephora</taxon>
    </lineage>
</organism>
<evidence type="ECO:0000256" key="3">
    <source>
        <dbReference type="ARBA" id="ARBA00023054"/>
    </source>
</evidence>
<dbReference type="FunCoup" id="A0A1C7N252">
    <property type="interactions" value="961"/>
</dbReference>
<evidence type="ECO:0000256" key="4">
    <source>
        <dbReference type="SAM" id="MobiDB-lite"/>
    </source>
</evidence>
<dbReference type="PANTHER" id="PTHR23322">
    <property type="entry name" value="FAS-ASSOCIATED PROTEIN"/>
    <property type="match status" value="1"/>
</dbReference>
<dbReference type="InterPro" id="IPR049483">
    <property type="entry name" value="FAF1_2-like_UAS"/>
</dbReference>
<evidence type="ECO:0000259" key="6">
    <source>
        <dbReference type="PROSITE" id="PS50033"/>
    </source>
</evidence>
<keyword evidence="5" id="KW-1133">Transmembrane helix</keyword>
<dbReference type="Pfam" id="PF00789">
    <property type="entry name" value="UBX"/>
    <property type="match status" value="1"/>
</dbReference>
<dbReference type="Proteomes" id="UP000093000">
    <property type="component" value="Unassembled WGS sequence"/>
</dbReference>
<dbReference type="GO" id="GO:0043130">
    <property type="term" value="F:ubiquitin binding"/>
    <property type="evidence" value="ECO:0007669"/>
    <property type="project" value="TreeGrafter"/>
</dbReference>
<dbReference type="AlphaFoldDB" id="A0A1C7N252"/>
<keyword evidence="5" id="KW-0472">Membrane</keyword>
<dbReference type="Gene3D" id="1.10.8.10">
    <property type="entry name" value="DNA helicase RuvA subunit, C-terminal domain"/>
    <property type="match status" value="1"/>
</dbReference>
<gene>
    <name evidence="7" type="primary">faf2-b_1</name>
    <name evidence="7" type="ORF">A0J61_09241</name>
</gene>
<evidence type="ECO:0000256" key="1">
    <source>
        <dbReference type="ARBA" id="ARBA00004240"/>
    </source>
</evidence>
<dbReference type="STRING" id="101091.A0A1C7N252"/>
<reference evidence="7 8" key="1">
    <citation type="submission" date="2016-03" db="EMBL/GenBank/DDBJ databases">
        <title>Choanephora cucurbitarum.</title>
        <authorList>
            <person name="Min B."/>
            <person name="Park H."/>
            <person name="Park J.-H."/>
            <person name="Shin H.-D."/>
            <person name="Choi I.-G."/>
        </authorList>
    </citation>
    <scope>NUCLEOTIDE SEQUENCE [LARGE SCALE GENOMIC DNA]</scope>
    <source>
        <strain evidence="7 8">KUS-F28377</strain>
    </source>
</reference>
<dbReference type="EMBL" id="LUGH01000806">
    <property type="protein sequence ID" value="OBZ82709.1"/>
    <property type="molecule type" value="Genomic_DNA"/>
</dbReference>
<sequence length="430" mass="50242">MASSLTEEQTQKLTQYQAITQVENLEEGLSQLIDNDWNVERAIQHFYDNHGPRETPSRPTPPPRFSLFSLLFWPFGLAWSLLSFITRFLPLYRSIEHKRRKPPSVLAAEFKQQFESKYGPDHIPFFQGGYSEALEKAKRDLLFLLVVLHSSDHDETDRFCRETLTSTDLIQCIQDHRVLVWAGDVESAEAHKVSCTLKATTYPFLGLIALQSNKMTVVERMEGPAHPQELVSQLSHAIERHGASLQRLQYERDERERERQLRVDQDEAYHQSLKADQEKARRQQEEQEAKVQAERERQLVLEQKALLKQKREQYIQYLYAQLPDEPTHTPSAKINFRLADGDRVVRQFESQATVDTLYQFVEVYPLLKENKPKQPVEAPLDYHHQYQFTLHTTFPRMEFPPEESTPLVDIKNIWPSATLVVDQNDDDDEE</sequence>
<feature type="region of interest" description="Disordered" evidence="4">
    <location>
        <begin position="260"/>
        <end position="289"/>
    </location>
</feature>
<dbReference type="GO" id="GO:0036503">
    <property type="term" value="P:ERAD pathway"/>
    <property type="evidence" value="ECO:0007669"/>
    <property type="project" value="TreeGrafter"/>
</dbReference>
<dbReference type="Gene3D" id="3.40.30.10">
    <property type="entry name" value="Glutaredoxin"/>
    <property type="match status" value="1"/>
</dbReference>
<dbReference type="SUPFAM" id="SSF52833">
    <property type="entry name" value="Thioredoxin-like"/>
    <property type="match status" value="1"/>
</dbReference>
<dbReference type="InterPro" id="IPR001012">
    <property type="entry name" value="UBX_dom"/>
</dbReference>
<keyword evidence="2" id="KW-0256">Endoplasmic reticulum</keyword>
<dbReference type="InterPro" id="IPR009060">
    <property type="entry name" value="UBA-like_sf"/>
</dbReference>
<dbReference type="InterPro" id="IPR050730">
    <property type="entry name" value="UBX_domain-protein"/>
</dbReference>
<dbReference type="InterPro" id="IPR029071">
    <property type="entry name" value="Ubiquitin-like_domsf"/>
</dbReference>
<evidence type="ECO:0000313" key="7">
    <source>
        <dbReference type="EMBL" id="OBZ82709.1"/>
    </source>
</evidence>
<dbReference type="OrthoDB" id="1026733at2759"/>
<keyword evidence="8" id="KW-1185">Reference proteome</keyword>
<dbReference type="SMART" id="SM00166">
    <property type="entry name" value="UBX"/>
    <property type="match status" value="1"/>
</dbReference>
<dbReference type="Pfam" id="PF14555">
    <property type="entry name" value="UBA_4"/>
    <property type="match status" value="1"/>
</dbReference>
<evidence type="ECO:0000256" key="2">
    <source>
        <dbReference type="ARBA" id="ARBA00022824"/>
    </source>
</evidence>
<keyword evidence="5" id="KW-0812">Transmembrane</keyword>
<dbReference type="SMART" id="SM00594">
    <property type="entry name" value="UAS"/>
    <property type="match status" value="1"/>
</dbReference>
<dbReference type="Pfam" id="PF21021">
    <property type="entry name" value="FAF1"/>
    <property type="match status" value="1"/>
</dbReference>